<keyword evidence="3" id="KW-1185">Reference proteome</keyword>
<evidence type="ECO:0000256" key="1">
    <source>
        <dbReference type="SAM" id="Phobius"/>
    </source>
</evidence>
<keyword evidence="1" id="KW-0472">Membrane</keyword>
<evidence type="ECO:0000313" key="3">
    <source>
        <dbReference type="Proteomes" id="UP000248330"/>
    </source>
</evidence>
<dbReference type="EMBL" id="QICN01000002">
    <property type="protein sequence ID" value="PXV70653.1"/>
    <property type="molecule type" value="Genomic_DNA"/>
</dbReference>
<reference evidence="2 3" key="1">
    <citation type="submission" date="2018-04" db="EMBL/GenBank/DDBJ databases">
        <title>Genomic Encyclopedia of Type Strains, Phase IV (KMG-IV): sequencing the most valuable type-strain genomes for metagenomic binning, comparative biology and taxonomic classification.</title>
        <authorList>
            <person name="Goeker M."/>
        </authorList>
    </citation>
    <scope>NUCLEOTIDE SEQUENCE [LARGE SCALE GENOMIC DNA]</scope>
    <source>
        <strain evidence="2 3">DSM 104150</strain>
    </source>
</reference>
<name>A0A318EDS3_9GAMM</name>
<evidence type="ECO:0000313" key="2">
    <source>
        <dbReference type="EMBL" id="PXV70653.1"/>
    </source>
</evidence>
<accession>A0A318EDS3</accession>
<proteinExistence type="predicted"/>
<sequence length="328" mass="34634">MRSWGATMTACAALFATGLSSGQSGDGEGGVSLGALADPVSRWETRTVTIDLHNRWDREHAFALEATLSEALLFAGASHGGRIAEPDRIETSRCLIWPALRLAAGAREQVSLQVHIASDGPFTLDVQAGDPAQRLAFGRDQIRGTALNPDQNQRDDSRTSGGLILAALGVLVFGSLLALGFGASWGLGAVCLAGAALAGLIGFGLVRTDLEARTAFEPTRCEILDRRVQQVRSVGKRSSVRMAPVAAVRYFTRDGERVSHGFTGFGIGDIAALAALPPGVPLECRVHRHDVRRFSLLTGTSTGALVAGTLLLALAGVLLFAAFRLWPR</sequence>
<comment type="caution">
    <text evidence="2">The sequence shown here is derived from an EMBL/GenBank/DDBJ whole genome shotgun (WGS) entry which is preliminary data.</text>
</comment>
<feature type="transmembrane region" description="Helical" evidence="1">
    <location>
        <begin position="302"/>
        <end position="326"/>
    </location>
</feature>
<feature type="transmembrane region" description="Helical" evidence="1">
    <location>
        <begin position="162"/>
        <end position="181"/>
    </location>
</feature>
<feature type="transmembrane region" description="Helical" evidence="1">
    <location>
        <begin position="187"/>
        <end position="206"/>
    </location>
</feature>
<dbReference type="AlphaFoldDB" id="A0A318EDS3"/>
<organism evidence="2 3">
    <name type="scientific">Sinimarinibacterium flocculans</name>
    <dbReference type="NCBI Taxonomy" id="985250"/>
    <lineage>
        <taxon>Bacteria</taxon>
        <taxon>Pseudomonadati</taxon>
        <taxon>Pseudomonadota</taxon>
        <taxon>Gammaproteobacteria</taxon>
        <taxon>Nevskiales</taxon>
        <taxon>Nevskiaceae</taxon>
        <taxon>Sinimarinibacterium</taxon>
    </lineage>
</organism>
<keyword evidence="1" id="KW-0812">Transmembrane</keyword>
<dbReference type="Proteomes" id="UP000248330">
    <property type="component" value="Unassembled WGS sequence"/>
</dbReference>
<gene>
    <name evidence="2" type="ORF">C8D93_102512</name>
</gene>
<keyword evidence="1" id="KW-1133">Transmembrane helix</keyword>
<protein>
    <submittedName>
        <fullName evidence="2">Uncharacterized protein</fullName>
    </submittedName>
</protein>